<dbReference type="EMBL" id="UINC01058773">
    <property type="protein sequence ID" value="SVB81423.1"/>
    <property type="molecule type" value="Genomic_DNA"/>
</dbReference>
<evidence type="ECO:0000259" key="1">
    <source>
        <dbReference type="Pfam" id="PF05050"/>
    </source>
</evidence>
<evidence type="ECO:0000313" key="2">
    <source>
        <dbReference type="EMBL" id="SVB81423.1"/>
    </source>
</evidence>
<dbReference type="InterPro" id="IPR052514">
    <property type="entry name" value="SAM-dependent_MTase"/>
</dbReference>
<protein>
    <recommendedName>
        <fullName evidence="1">Methyltransferase FkbM domain-containing protein</fullName>
    </recommendedName>
</protein>
<gene>
    <name evidence="2" type="ORF">METZ01_LOCUS234277</name>
</gene>
<accession>A0A382H3S9</accession>
<dbReference type="AlphaFoldDB" id="A0A382H3S9"/>
<dbReference type="NCBIfam" id="TIGR01444">
    <property type="entry name" value="fkbM_fam"/>
    <property type="match status" value="1"/>
</dbReference>
<proteinExistence type="predicted"/>
<organism evidence="2">
    <name type="scientific">marine metagenome</name>
    <dbReference type="NCBI Taxonomy" id="408172"/>
    <lineage>
        <taxon>unclassified sequences</taxon>
        <taxon>metagenomes</taxon>
        <taxon>ecological metagenomes</taxon>
    </lineage>
</organism>
<dbReference type="Gene3D" id="3.40.50.150">
    <property type="entry name" value="Vaccinia Virus protein VP39"/>
    <property type="match status" value="1"/>
</dbReference>
<sequence length="247" mass="28190">MDKIKKVKRRNTSFFVSENESPNIPGFWDDATWESHTYEVLEKFLDKQHSYIDVGVHLGQTVLYGSQLAKTCHAVEPDPECIRIIRKNIELNNQSNINLIQKALGKDCDSIRLGCPDNLLLGSSATTHFNSDQSAKSFEVQSISLPTLVNSENVNDLSFIKIDVEGMEDVIIDNIGDITVPILIEIHTPLLYYKSQGFDKIINYLKQYNKIYFFFRGRKFPIKADDLSKLYVEENSSKGYFSVLGCY</sequence>
<reference evidence="2" key="1">
    <citation type="submission" date="2018-05" db="EMBL/GenBank/DDBJ databases">
        <authorList>
            <person name="Lanie J.A."/>
            <person name="Ng W.-L."/>
            <person name="Kazmierczak K.M."/>
            <person name="Andrzejewski T.M."/>
            <person name="Davidsen T.M."/>
            <person name="Wayne K.J."/>
            <person name="Tettelin H."/>
            <person name="Glass J.I."/>
            <person name="Rusch D."/>
            <person name="Podicherti R."/>
            <person name="Tsui H.-C.T."/>
            <person name="Winkler M.E."/>
        </authorList>
    </citation>
    <scope>NUCLEOTIDE SEQUENCE</scope>
</reference>
<name>A0A382H3S9_9ZZZZ</name>
<dbReference type="PANTHER" id="PTHR34203">
    <property type="entry name" value="METHYLTRANSFERASE, FKBM FAMILY PROTEIN"/>
    <property type="match status" value="1"/>
</dbReference>
<dbReference type="PANTHER" id="PTHR34203:SF15">
    <property type="entry name" value="SLL1173 PROTEIN"/>
    <property type="match status" value="1"/>
</dbReference>
<dbReference type="InterPro" id="IPR029063">
    <property type="entry name" value="SAM-dependent_MTases_sf"/>
</dbReference>
<dbReference type="InterPro" id="IPR006342">
    <property type="entry name" value="FkbM_mtfrase"/>
</dbReference>
<feature type="domain" description="Methyltransferase FkbM" evidence="1">
    <location>
        <begin position="53"/>
        <end position="211"/>
    </location>
</feature>
<dbReference type="SUPFAM" id="SSF53335">
    <property type="entry name" value="S-adenosyl-L-methionine-dependent methyltransferases"/>
    <property type="match status" value="1"/>
</dbReference>
<dbReference type="Pfam" id="PF05050">
    <property type="entry name" value="Methyltransf_21"/>
    <property type="match status" value="1"/>
</dbReference>